<accession>A0ABN8YE37</accession>
<dbReference type="EMBL" id="OX459955">
    <property type="protein sequence ID" value="CAI9159833.1"/>
    <property type="molecule type" value="Genomic_DNA"/>
</dbReference>
<evidence type="ECO:0000313" key="1">
    <source>
        <dbReference type="EMBL" id="CAI9159833.1"/>
    </source>
</evidence>
<keyword evidence="2" id="KW-1185">Reference proteome</keyword>
<gene>
    <name evidence="1" type="ORF">MRATA1EN1_LOCUS8795</name>
</gene>
<proteinExistence type="predicted"/>
<sequence length="123" mass="13041">MVLEIRNAKTGFPELKSTCQQSYAPSGGSRGESLPFPAYRGLSTFLASDHGIVTLLLLSCSIMSDSSRPNGLAHQAPLASTISHSLHPSSTNKDLSLTNLTQVIQGHLPITGSLIILKIPFAL</sequence>
<dbReference type="Proteomes" id="UP001176941">
    <property type="component" value="Chromosome 19"/>
</dbReference>
<name>A0ABN8YE37_RANTA</name>
<organism evidence="1 2">
    <name type="scientific">Rangifer tarandus platyrhynchus</name>
    <name type="common">Svalbard reindeer</name>
    <dbReference type="NCBI Taxonomy" id="3082113"/>
    <lineage>
        <taxon>Eukaryota</taxon>
        <taxon>Metazoa</taxon>
        <taxon>Chordata</taxon>
        <taxon>Craniata</taxon>
        <taxon>Vertebrata</taxon>
        <taxon>Euteleostomi</taxon>
        <taxon>Mammalia</taxon>
        <taxon>Eutheria</taxon>
        <taxon>Laurasiatheria</taxon>
        <taxon>Artiodactyla</taxon>
        <taxon>Ruminantia</taxon>
        <taxon>Pecora</taxon>
        <taxon>Cervidae</taxon>
        <taxon>Odocoileinae</taxon>
        <taxon>Rangifer</taxon>
    </lineage>
</organism>
<evidence type="ECO:0000313" key="2">
    <source>
        <dbReference type="Proteomes" id="UP001176941"/>
    </source>
</evidence>
<reference evidence="1" key="1">
    <citation type="submission" date="2023-04" db="EMBL/GenBank/DDBJ databases">
        <authorList>
            <consortium name="ELIXIR-Norway"/>
        </authorList>
    </citation>
    <scope>NUCLEOTIDE SEQUENCE [LARGE SCALE GENOMIC DNA]</scope>
</reference>
<protein>
    <submittedName>
        <fullName evidence="1">Uncharacterized protein</fullName>
    </submittedName>
</protein>